<keyword evidence="1" id="KW-1133">Transmembrane helix</keyword>
<keyword evidence="1" id="KW-0812">Transmembrane</keyword>
<dbReference type="EMBL" id="MPTC01000022">
    <property type="protein sequence ID" value="OMD37539.1"/>
    <property type="molecule type" value="Genomic_DNA"/>
</dbReference>
<feature type="transmembrane region" description="Helical" evidence="1">
    <location>
        <begin position="9"/>
        <end position="33"/>
    </location>
</feature>
<dbReference type="Pfam" id="PF18153">
    <property type="entry name" value="Cap15_CD_rec"/>
    <property type="match status" value="1"/>
</dbReference>
<feature type="domain" description="CD-NTase-associated protein 15" evidence="2">
    <location>
        <begin position="72"/>
        <end position="187"/>
    </location>
</feature>
<comment type="caution">
    <text evidence="3">The sequence shown here is derived from an EMBL/GenBank/DDBJ whole genome shotgun (WGS) entry which is preliminary data.</text>
</comment>
<dbReference type="OrthoDB" id="2577257at2"/>
<protein>
    <recommendedName>
        <fullName evidence="2">CD-NTase-associated protein 15 domain-containing protein</fullName>
    </recommendedName>
</protein>
<evidence type="ECO:0000259" key="2">
    <source>
        <dbReference type="Pfam" id="PF18153"/>
    </source>
</evidence>
<gene>
    <name evidence="3" type="ORF">BSK52_21330</name>
</gene>
<keyword evidence="1" id="KW-0472">Membrane</keyword>
<accession>A0A1R0XRC6</accession>
<organism evidence="3 4">
    <name type="scientific">Paenibacillus odorifer</name>
    <dbReference type="NCBI Taxonomy" id="189426"/>
    <lineage>
        <taxon>Bacteria</taxon>
        <taxon>Bacillati</taxon>
        <taxon>Bacillota</taxon>
        <taxon>Bacilli</taxon>
        <taxon>Bacillales</taxon>
        <taxon>Paenibacillaceae</taxon>
        <taxon>Paenibacillus</taxon>
    </lineage>
</organism>
<feature type="transmembrane region" description="Helical" evidence="1">
    <location>
        <begin position="39"/>
        <end position="57"/>
    </location>
</feature>
<evidence type="ECO:0000256" key="1">
    <source>
        <dbReference type="SAM" id="Phobius"/>
    </source>
</evidence>
<evidence type="ECO:0000313" key="4">
    <source>
        <dbReference type="Proteomes" id="UP000187439"/>
    </source>
</evidence>
<dbReference type="InterPro" id="IPR041208">
    <property type="entry name" value="Cap15"/>
</dbReference>
<evidence type="ECO:0000313" key="3">
    <source>
        <dbReference type="EMBL" id="OMD37539.1"/>
    </source>
</evidence>
<dbReference type="RefSeq" id="WP_076120595.1">
    <property type="nucleotide sequence ID" value="NZ_MPTC01000022.1"/>
</dbReference>
<reference evidence="3 4" key="1">
    <citation type="submission" date="2016-10" db="EMBL/GenBank/DDBJ databases">
        <title>Paenibacillus species isolates.</title>
        <authorList>
            <person name="Beno S.M."/>
        </authorList>
    </citation>
    <scope>NUCLEOTIDE SEQUENCE [LARGE SCALE GENOMIC DNA]</scope>
    <source>
        <strain evidence="3 4">FSL H7-0710</strain>
    </source>
</reference>
<dbReference type="AlphaFoldDB" id="A0A1R0XRC6"/>
<sequence length="210" mass="24294">MDKEEQKRIVLITFVLSLLSILVLLLINIRLISVHGIKTALSISTFLTFWWAFYFHIGWKIPILNKILYKENISGTWFGTYDSTDIKSNNSFNGEISLVIKQNFLDLHITSYTEKYKNNSYSEMLTMDKKSERNRLVYVYSQEEVSSSDQFIRKGTSELELSLYKNKAELYGKFWTNSGTIGQLKLRNVTKDYIEFFDDAKIMAEGGGAA</sequence>
<dbReference type="Proteomes" id="UP000187439">
    <property type="component" value="Unassembled WGS sequence"/>
</dbReference>
<proteinExistence type="predicted"/>
<name>A0A1R0XRC6_9BACL</name>